<name>A0A1X7SJZ2_AMPQE</name>
<dbReference type="EnsemblMetazoa" id="Aqu2.1.02433_001">
    <property type="protein sequence ID" value="Aqu2.1.02433_001"/>
    <property type="gene ID" value="Aqu2.1.02433"/>
</dbReference>
<keyword evidence="1" id="KW-0732">Signal</keyword>
<sequence length="52" mass="6085">MRLCFIVLSALLLFCFHYERAAGEPTTFGDFASFFYHGKDKSRIPKTENNFF</sequence>
<evidence type="ECO:0000256" key="1">
    <source>
        <dbReference type="SAM" id="SignalP"/>
    </source>
</evidence>
<protein>
    <submittedName>
        <fullName evidence="2">Uncharacterized protein</fullName>
    </submittedName>
</protein>
<accession>A0A1X7SJZ2</accession>
<feature type="chain" id="PRO_5010868949" evidence="1">
    <location>
        <begin position="24"/>
        <end position="52"/>
    </location>
</feature>
<reference evidence="2" key="1">
    <citation type="submission" date="2017-05" db="UniProtKB">
        <authorList>
            <consortium name="EnsemblMetazoa"/>
        </authorList>
    </citation>
    <scope>IDENTIFICATION</scope>
</reference>
<organism evidence="2">
    <name type="scientific">Amphimedon queenslandica</name>
    <name type="common">Sponge</name>
    <dbReference type="NCBI Taxonomy" id="400682"/>
    <lineage>
        <taxon>Eukaryota</taxon>
        <taxon>Metazoa</taxon>
        <taxon>Porifera</taxon>
        <taxon>Demospongiae</taxon>
        <taxon>Heteroscleromorpha</taxon>
        <taxon>Haplosclerida</taxon>
        <taxon>Niphatidae</taxon>
        <taxon>Amphimedon</taxon>
    </lineage>
</organism>
<proteinExistence type="predicted"/>
<dbReference type="AlphaFoldDB" id="A0A1X7SJZ2"/>
<evidence type="ECO:0000313" key="2">
    <source>
        <dbReference type="EnsemblMetazoa" id="Aqu2.1.02433_001"/>
    </source>
</evidence>
<dbReference type="InParanoid" id="A0A1X7SJZ2"/>
<feature type="signal peptide" evidence="1">
    <location>
        <begin position="1"/>
        <end position="23"/>
    </location>
</feature>